<name>A0A4R0NJC1_9SPHI</name>
<keyword evidence="1" id="KW-0472">Membrane</keyword>
<gene>
    <name evidence="2" type="ORF">EZ437_08445</name>
</gene>
<proteinExistence type="predicted"/>
<dbReference type="Proteomes" id="UP000293347">
    <property type="component" value="Unassembled WGS sequence"/>
</dbReference>
<keyword evidence="1" id="KW-1133">Transmembrane helix</keyword>
<evidence type="ECO:0000313" key="3">
    <source>
        <dbReference type="Proteomes" id="UP000293347"/>
    </source>
</evidence>
<sequence length="265" mass="30864">MNATLSGFKESIIINVILLGFLAFPYYKKTILVLFIPCIYLLLYILPTFTTIIRAQSWIQGKSNETAREQAYQTLLNEENDQKIIDNNWEFLTNRFSETSMFTTYLKTVPQQYPYYALDILINSCYMIIPRIFWEEKPDTERLAMERVYRSGVAQRSSPVSAKTRPVTDGYLSAGVTGVFVYMLIYGMLAQALCNLSEKLFGGYQLGCIVIFNSIFQQLWRGNTLEFMLNNIFYGYILMLVIHFVLKQTKSLQRLYENHTHHSFL</sequence>
<keyword evidence="3" id="KW-1185">Reference proteome</keyword>
<protein>
    <submittedName>
        <fullName evidence="2">Uncharacterized protein</fullName>
    </submittedName>
</protein>
<dbReference type="EMBL" id="SJSL01000002">
    <property type="protein sequence ID" value="TCD00800.1"/>
    <property type="molecule type" value="Genomic_DNA"/>
</dbReference>
<reference evidence="2 3" key="1">
    <citation type="submission" date="2019-02" db="EMBL/GenBank/DDBJ databases">
        <title>Pedobacter sp. RP-1-14 sp. nov., isolated from Arctic soil.</title>
        <authorList>
            <person name="Dahal R.H."/>
        </authorList>
    </citation>
    <scope>NUCLEOTIDE SEQUENCE [LARGE SCALE GENOMIC DNA]</scope>
    <source>
        <strain evidence="2 3">RP-1-14</strain>
    </source>
</reference>
<evidence type="ECO:0000256" key="1">
    <source>
        <dbReference type="SAM" id="Phobius"/>
    </source>
</evidence>
<feature type="transmembrane region" description="Helical" evidence="1">
    <location>
        <begin position="170"/>
        <end position="189"/>
    </location>
</feature>
<comment type="caution">
    <text evidence="2">The sequence shown here is derived from an EMBL/GenBank/DDBJ whole genome shotgun (WGS) entry which is preliminary data.</text>
</comment>
<dbReference type="OrthoDB" id="735382at2"/>
<evidence type="ECO:0000313" key="2">
    <source>
        <dbReference type="EMBL" id="TCD00800.1"/>
    </source>
</evidence>
<keyword evidence="1" id="KW-0812">Transmembrane</keyword>
<feature type="transmembrane region" description="Helical" evidence="1">
    <location>
        <begin position="12"/>
        <end position="27"/>
    </location>
</feature>
<feature type="transmembrane region" description="Helical" evidence="1">
    <location>
        <begin position="227"/>
        <end position="246"/>
    </location>
</feature>
<feature type="transmembrane region" description="Helical" evidence="1">
    <location>
        <begin position="33"/>
        <end position="53"/>
    </location>
</feature>
<organism evidence="2 3">
    <name type="scientific">Pedobacter psychroterrae</name>
    <dbReference type="NCBI Taxonomy" id="2530453"/>
    <lineage>
        <taxon>Bacteria</taxon>
        <taxon>Pseudomonadati</taxon>
        <taxon>Bacteroidota</taxon>
        <taxon>Sphingobacteriia</taxon>
        <taxon>Sphingobacteriales</taxon>
        <taxon>Sphingobacteriaceae</taxon>
        <taxon>Pedobacter</taxon>
    </lineage>
</organism>
<dbReference type="AlphaFoldDB" id="A0A4R0NJC1"/>
<accession>A0A4R0NJC1</accession>